<keyword evidence="1" id="KW-0238">DNA-binding</keyword>
<evidence type="ECO:0000259" key="2">
    <source>
        <dbReference type="PROSITE" id="PS51740"/>
    </source>
</evidence>
<dbReference type="GO" id="GO:0003677">
    <property type="term" value="F:DNA binding"/>
    <property type="evidence" value="ECO:0007669"/>
    <property type="project" value="UniProtKB-UniRule"/>
</dbReference>
<dbReference type="InterPro" id="IPR037914">
    <property type="entry name" value="SpoVT-AbrB_sf"/>
</dbReference>
<dbReference type="OrthoDB" id="9811597at2"/>
<sequence length="88" mass="9882">MRQSKVTSHGQVTIPKSIRDAIGLEEGDYVIFERVPEGILLRPKKVRLVDPDDTLSLEDQEGYSVVGSRSNSGSTWNGMIYGRSWRSE</sequence>
<dbReference type="RefSeq" id="WP_100668946.1">
    <property type="nucleotide sequence ID" value="NZ_CP024955.1"/>
</dbReference>
<dbReference type="KEGG" id="kyr:CVV65_15715"/>
<dbReference type="EMBL" id="CP024955">
    <property type="protein sequence ID" value="ATY86198.1"/>
    <property type="molecule type" value="Genomic_DNA"/>
</dbReference>
<gene>
    <name evidence="3" type="ORF">CVV65_15715</name>
</gene>
<dbReference type="NCBIfam" id="TIGR01439">
    <property type="entry name" value="lp_hng_hel_AbrB"/>
    <property type="match status" value="1"/>
</dbReference>
<evidence type="ECO:0000313" key="4">
    <source>
        <dbReference type="Proteomes" id="UP000231932"/>
    </source>
</evidence>
<proteinExistence type="predicted"/>
<dbReference type="InterPro" id="IPR007159">
    <property type="entry name" value="SpoVT-AbrB_dom"/>
</dbReference>
<dbReference type="SMART" id="SM00966">
    <property type="entry name" value="SpoVT_AbrB"/>
    <property type="match status" value="1"/>
</dbReference>
<dbReference type="Proteomes" id="UP000231932">
    <property type="component" value="Chromosome"/>
</dbReference>
<dbReference type="PROSITE" id="PS51740">
    <property type="entry name" value="SPOVT_ABRB"/>
    <property type="match status" value="1"/>
</dbReference>
<organism evidence="3 4">
    <name type="scientific">Kyrpidia spormannii</name>
    <dbReference type="NCBI Taxonomy" id="2055160"/>
    <lineage>
        <taxon>Bacteria</taxon>
        <taxon>Bacillati</taxon>
        <taxon>Bacillota</taxon>
        <taxon>Bacilli</taxon>
        <taxon>Bacillales</taxon>
        <taxon>Alicyclobacillaceae</taxon>
        <taxon>Kyrpidia</taxon>
    </lineage>
</organism>
<keyword evidence="4" id="KW-1185">Reference proteome</keyword>
<protein>
    <recommendedName>
        <fullName evidence="2">SpoVT-AbrB domain-containing protein</fullName>
    </recommendedName>
</protein>
<dbReference type="Pfam" id="PF04014">
    <property type="entry name" value="MazE_antitoxin"/>
    <property type="match status" value="1"/>
</dbReference>
<feature type="domain" description="SpoVT-AbrB" evidence="2">
    <location>
        <begin position="1"/>
        <end position="46"/>
    </location>
</feature>
<name>A0A2K8NA29_9BACL</name>
<dbReference type="AlphaFoldDB" id="A0A2K8NA29"/>
<dbReference type="Gene3D" id="2.10.260.10">
    <property type="match status" value="1"/>
</dbReference>
<reference evidence="4" key="1">
    <citation type="submission" date="2017-11" db="EMBL/GenBank/DDBJ databases">
        <title>Complete Genome Sequence of Kyrpidia sp. Strain EA-1, a thermophilic, hydrogen-oxidizing Bacterium, isolated from the Azores.</title>
        <authorList>
            <person name="Reiner J.E."/>
            <person name="Lapp C.J."/>
            <person name="Bunk B."/>
            <person name="Gescher J."/>
        </authorList>
    </citation>
    <scope>NUCLEOTIDE SEQUENCE [LARGE SCALE GENOMIC DNA]</scope>
    <source>
        <strain evidence="4">EA-1</strain>
    </source>
</reference>
<evidence type="ECO:0000256" key="1">
    <source>
        <dbReference type="PROSITE-ProRule" id="PRU01076"/>
    </source>
</evidence>
<dbReference type="SUPFAM" id="SSF89447">
    <property type="entry name" value="AbrB/MazE/MraZ-like"/>
    <property type="match status" value="1"/>
</dbReference>
<evidence type="ECO:0000313" key="3">
    <source>
        <dbReference type="EMBL" id="ATY86198.1"/>
    </source>
</evidence>
<accession>A0A2K8NA29</accession>